<feature type="domain" description="HTH merR-type" evidence="2">
    <location>
        <begin position="7"/>
        <end position="75"/>
    </location>
</feature>
<evidence type="ECO:0000313" key="3">
    <source>
        <dbReference type="EMBL" id="REF30261.1"/>
    </source>
</evidence>
<dbReference type="PANTHER" id="PTHR30204">
    <property type="entry name" value="REDOX-CYCLING DRUG-SENSING TRANSCRIPTIONAL ACTIVATOR SOXR"/>
    <property type="match status" value="1"/>
</dbReference>
<sequence>MKSSATDLSIGELAARFDLETHVLRHWEDMQLLEPARDGAGRRRYDADDVVRVAVILRNKAAGMSLEQIRVMIDADAPGRHEVLTAHIADLDRRLHEMAIAKQMAEHALRCRAHDVGTCPRFKAAVSDLLDGSSESFRSGLVAEQHIDRHTGHHDDA</sequence>
<reference evidence="3 4" key="1">
    <citation type="submission" date="2018-08" db="EMBL/GenBank/DDBJ databases">
        <title>Sequencing the genomes of 1000 actinobacteria strains.</title>
        <authorList>
            <person name="Klenk H.-P."/>
        </authorList>
    </citation>
    <scope>NUCLEOTIDE SEQUENCE [LARGE SCALE GENOMIC DNA]</scope>
    <source>
        <strain evidence="3 4">DSM 22967</strain>
    </source>
</reference>
<dbReference type="GO" id="GO:0003700">
    <property type="term" value="F:DNA-binding transcription factor activity"/>
    <property type="evidence" value="ECO:0007669"/>
    <property type="project" value="InterPro"/>
</dbReference>
<comment type="caution">
    <text evidence="3">The sequence shown here is derived from an EMBL/GenBank/DDBJ whole genome shotgun (WGS) entry which is preliminary data.</text>
</comment>
<dbReference type="InterPro" id="IPR047057">
    <property type="entry name" value="MerR_fam"/>
</dbReference>
<keyword evidence="4" id="KW-1185">Reference proteome</keyword>
<dbReference type="PANTHER" id="PTHR30204:SF97">
    <property type="entry name" value="MERR FAMILY REGULATORY PROTEIN"/>
    <property type="match status" value="1"/>
</dbReference>
<evidence type="ECO:0000256" key="1">
    <source>
        <dbReference type="ARBA" id="ARBA00023125"/>
    </source>
</evidence>
<dbReference type="OrthoDB" id="9802039at2"/>
<evidence type="ECO:0000259" key="2">
    <source>
        <dbReference type="PROSITE" id="PS50937"/>
    </source>
</evidence>
<dbReference type="SMART" id="SM00422">
    <property type="entry name" value="HTH_MERR"/>
    <property type="match status" value="1"/>
</dbReference>
<dbReference type="CDD" id="cd00592">
    <property type="entry name" value="HTH_MerR-like"/>
    <property type="match status" value="1"/>
</dbReference>
<evidence type="ECO:0000313" key="4">
    <source>
        <dbReference type="Proteomes" id="UP000256253"/>
    </source>
</evidence>
<dbReference type="AlphaFoldDB" id="A0A3D9UZL5"/>
<dbReference type="Gene3D" id="1.10.1660.10">
    <property type="match status" value="1"/>
</dbReference>
<protein>
    <submittedName>
        <fullName evidence="3">DNA-binding transcriptional MerR regulator</fullName>
    </submittedName>
</protein>
<dbReference type="InterPro" id="IPR009061">
    <property type="entry name" value="DNA-bd_dom_put_sf"/>
</dbReference>
<dbReference type="Pfam" id="PF13411">
    <property type="entry name" value="MerR_1"/>
    <property type="match status" value="1"/>
</dbReference>
<name>A0A3D9UZL5_9MICO</name>
<organism evidence="3 4">
    <name type="scientific">Calidifontibacter indicus</name>
    <dbReference type="NCBI Taxonomy" id="419650"/>
    <lineage>
        <taxon>Bacteria</taxon>
        <taxon>Bacillati</taxon>
        <taxon>Actinomycetota</taxon>
        <taxon>Actinomycetes</taxon>
        <taxon>Micrococcales</taxon>
        <taxon>Dermacoccaceae</taxon>
        <taxon>Calidifontibacter</taxon>
    </lineage>
</organism>
<dbReference type="PROSITE" id="PS50937">
    <property type="entry name" value="HTH_MERR_2"/>
    <property type="match status" value="1"/>
</dbReference>
<gene>
    <name evidence="3" type="ORF">DFJ65_1260</name>
</gene>
<proteinExistence type="predicted"/>
<dbReference type="RefSeq" id="WP_115922276.1">
    <property type="nucleotide sequence ID" value="NZ_QTUA01000001.1"/>
</dbReference>
<dbReference type="GO" id="GO:0003677">
    <property type="term" value="F:DNA binding"/>
    <property type="evidence" value="ECO:0007669"/>
    <property type="project" value="UniProtKB-KW"/>
</dbReference>
<dbReference type="SUPFAM" id="SSF46955">
    <property type="entry name" value="Putative DNA-binding domain"/>
    <property type="match status" value="1"/>
</dbReference>
<accession>A0A3D9UZL5</accession>
<dbReference type="InterPro" id="IPR000551">
    <property type="entry name" value="MerR-type_HTH_dom"/>
</dbReference>
<dbReference type="Proteomes" id="UP000256253">
    <property type="component" value="Unassembled WGS sequence"/>
</dbReference>
<keyword evidence="1 3" id="KW-0238">DNA-binding</keyword>
<dbReference type="EMBL" id="QTUA01000001">
    <property type="protein sequence ID" value="REF30261.1"/>
    <property type="molecule type" value="Genomic_DNA"/>
</dbReference>